<dbReference type="EMBL" id="WHIY01000013">
    <property type="protein sequence ID" value="MPQ52926.1"/>
    <property type="molecule type" value="Genomic_DNA"/>
</dbReference>
<accession>A0A6L5EC42</accession>
<gene>
    <name evidence="2" type="ORF">GBB84_18675</name>
</gene>
<feature type="transmembrane region" description="Helical" evidence="1">
    <location>
        <begin position="30"/>
        <end position="46"/>
    </location>
</feature>
<reference evidence="2 3" key="1">
    <citation type="submission" date="2019-10" db="EMBL/GenBank/DDBJ databases">
        <title>Characterization of a new Citrobacter species.</title>
        <authorList>
            <person name="Goncalves Ribeiro T."/>
            <person name="Izdebski R."/>
            <person name="Urbanowicz P."/>
            <person name="Carmeli Y."/>
            <person name="Gniadkowski M."/>
            <person name="Peixe L."/>
        </authorList>
    </citation>
    <scope>NUCLEOTIDE SEQUENCE [LARGE SCALE GENOMIC DNA]</scope>
    <source>
        <strain evidence="2 3">NMI7905_11</strain>
    </source>
</reference>
<feature type="transmembrane region" description="Helical" evidence="1">
    <location>
        <begin position="94"/>
        <end position="111"/>
    </location>
</feature>
<evidence type="ECO:0000256" key="1">
    <source>
        <dbReference type="SAM" id="Phobius"/>
    </source>
</evidence>
<evidence type="ECO:0000313" key="3">
    <source>
        <dbReference type="Proteomes" id="UP000475079"/>
    </source>
</evidence>
<dbReference type="Proteomes" id="UP000475079">
    <property type="component" value="Unassembled WGS sequence"/>
</dbReference>
<keyword evidence="1" id="KW-0472">Membrane</keyword>
<organism evidence="2 3">
    <name type="scientific">Citrobacter telavivensis</name>
    <dbReference type="NCBI Taxonomy" id="2653932"/>
    <lineage>
        <taxon>Bacteria</taxon>
        <taxon>Pseudomonadati</taxon>
        <taxon>Pseudomonadota</taxon>
        <taxon>Gammaproteobacteria</taxon>
        <taxon>Enterobacterales</taxon>
        <taxon>Enterobacteriaceae</taxon>
        <taxon>Citrobacter</taxon>
    </lineage>
</organism>
<evidence type="ECO:0000313" key="2">
    <source>
        <dbReference type="EMBL" id="MPQ52926.1"/>
    </source>
</evidence>
<keyword evidence="1" id="KW-0812">Transmembrane</keyword>
<dbReference type="Pfam" id="PF16931">
    <property type="entry name" value="Phage_holin_8"/>
    <property type="match status" value="1"/>
</dbReference>
<keyword evidence="1" id="KW-1133">Transmembrane helix</keyword>
<dbReference type="RefSeq" id="WP_152401173.1">
    <property type="nucleotide sequence ID" value="NZ_WHIY01000013.1"/>
</dbReference>
<evidence type="ECO:0008006" key="4">
    <source>
        <dbReference type="Google" id="ProtNLM"/>
    </source>
</evidence>
<keyword evidence="3" id="KW-1185">Reference proteome</keyword>
<dbReference type="InterPro" id="IPR032637">
    <property type="entry name" value="Phage_holin-like"/>
</dbReference>
<protein>
    <recommendedName>
        <fullName evidence="4">Holin</fullName>
    </recommendedName>
</protein>
<name>A0A6L5EC42_9ENTR</name>
<comment type="caution">
    <text evidence="2">The sequence shown here is derived from an EMBL/GenBank/DDBJ whole genome shotgun (WGS) entry which is preliminary data.</text>
</comment>
<feature type="transmembrane region" description="Helical" evidence="1">
    <location>
        <begin position="58"/>
        <end position="82"/>
    </location>
</feature>
<sequence length="129" mass="12792">MVGEPISGAAAATVTITGVTFASMLSGTDAGVFVGAFAGAVVYVLSAAELSRFAQVGYFIASFLIGVLAADMTTGLITLAIGKYLPDGITVGKSIGATVAAALGVYVLLMLRKINPGRLFSGGGDGNAK</sequence>
<dbReference type="AlphaFoldDB" id="A0A6L5EC42"/>
<proteinExistence type="predicted"/>